<proteinExistence type="predicted"/>
<gene>
    <name evidence="5" type="primary">TTC14</name>
</gene>
<dbReference type="CDD" id="cd00164">
    <property type="entry name" value="S1_like"/>
    <property type="match status" value="1"/>
</dbReference>
<feature type="region of interest" description="Disordered" evidence="2">
    <location>
        <begin position="438"/>
        <end position="635"/>
    </location>
</feature>
<dbReference type="InterPro" id="IPR003029">
    <property type="entry name" value="S1_domain"/>
</dbReference>
<dbReference type="RefSeq" id="XP_007468973.1">
    <property type="nucleotide sequence ID" value="XM_007468911.1"/>
</dbReference>
<dbReference type="Pfam" id="PF13414">
    <property type="entry name" value="TPR_11"/>
    <property type="match status" value="1"/>
</dbReference>
<feature type="repeat" description="TPR" evidence="1">
    <location>
        <begin position="341"/>
        <end position="374"/>
    </location>
</feature>
<dbReference type="OrthoDB" id="1914839at2759"/>
<evidence type="ECO:0000256" key="1">
    <source>
        <dbReference type="PROSITE-ProRule" id="PRU00339"/>
    </source>
</evidence>
<dbReference type="InterPro" id="IPR012340">
    <property type="entry name" value="NA-bd_OB-fold"/>
</dbReference>
<feature type="compositionally biased region" description="Polar residues" evidence="2">
    <location>
        <begin position="542"/>
        <end position="552"/>
    </location>
</feature>
<name>A0A340Y6X3_LIPVE</name>
<evidence type="ECO:0000313" key="5">
    <source>
        <dbReference type="RefSeq" id="XP_007468973.1"/>
    </source>
</evidence>
<feature type="compositionally biased region" description="Basic and acidic residues" evidence="2">
    <location>
        <begin position="553"/>
        <end position="578"/>
    </location>
</feature>
<accession>A0A340Y6X3</accession>
<dbReference type="InParanoid" id="A0A340Y6X3"/>
<dbReference type="InterPro" id="IPR019734">
    <property type="entry name" value="TPR_rpt"/>
</dbReference>
<dbReference type="SUPFAM" id="SSF48452">
    <property type="entry name" value="TPR-like"/>
    <property type="match status" value="1"/>
</dbReference>
<dbReference type="GO" id="GO:0003676">
    <property type="term" value="F:nucleic acid binding"/>
    <property type="evidence" value="ECO:0007669"/>
    <property type="project" value="InterPro"/>
</dbReference>
<dbReference type="SMART" id="SM00028">
    <property type="entry name" value="TPR"/>
    <property type="match status" value="3"/>
</dbReference>
<dbReference type="PANTHER" id="PTHR23184">
    <property type="entry name" value="TETRATRICOPEPTIDE REPEAT PROTEIN 14"/>
    <property type="match status" value="1"/>
</dbReference>
<feature type="compositionally biased region" description="Basic residues" evidence="2">
    <location>
        <begin position="499"/>
        <end position="509"/>
    </location>
</feature>
<feature type="compositionally biased region" description="Basic and acidic residues" evidence="2">
    <location>
        <begin position="613"/>
        <end position="635"/>
    </location>
</feature>
<dbReference type="InterPro" id="IPR011990">
    <property type="entry name" value="TPR-like_helical_dom_sf"/>
</dbReference>
<dbReference type="InterPro" id="IPR039190">
    <property type="entry name" value="TTC14"/>
</dbReference>
<feature type="compositionally biased region" description="Basic and acidic residues" evidence="2">
    <location>
        <begin position="438"/>
        <end position="467"/>
    </location>
</feature>
<dbReference type="KEGG" id="lve:103074288"/>
<sequence length="772" mass="88460">MDRDLMRQSLNFHGPSLLSLLRSEQQDNPHFRSLLGSVVEPARGPPPQQQLQGRKEKKVENIEIQKFISKKADLLFAVSWKSDAPTTSEVNEDDEERYAIMPPLEQFMEIPSMDRRELFFRDIERGDIVIGRISSIREFGFFMVLICLGSGIMRDISHLEITALCPLRDVPSLSNHGDPLSYYQTGDIIRAGIKDIDRYHEKLAVSLYSSSLPPHLSGIKLGVISSEELPLYYRRSVELNSNSSESYENIMQSSLGFVNPGVVEFLLGKLGIDESNPPSLMRGLQSKNFSEDDFASALRKKQSASWALKCVKIGVDYFKVGRHVDAMNEYNKALEIDKQNVEALVARGALYATKGSLNKAIEDFELALENCPTHRNARKYLCQTLVERGGQLEEEEKFLNAESYYKKALALDETFKDAEDALQKLHKYMQKSLELREKQAEKEEKQKTRKIETSAEKLRKLLKEEKRLKKKRRKSTSSSSSVSSADESVSSSSSSSSSGHKRHKKHKRNRSESSRSSKRHSAKASSNQVDQNKKDECFPVPANTSASFLNQKQEVEKLLEKQDRLPYQKKQVKEKDRCPLSSSSVEIPDDFGGRSEDPRNFYNSYKTQTGSSKTEKPHKSERHFSGRRDSSDSFYRNSEDKIKIYGYRRFEKDTEGRKEHYRRWEPGSMRYSTSPASSDCSWKSVEKYKKYACSGSRDFSRHEQRYQLNKNQGEYEREGNYEEDIKTEVPEEGLSSKEHSESGVKKNLPQNLLNIFNQIAAFEKEKGNKPKN</sequence>
<feature type="domain" description="S1 motif" evidence="3">
    <location>
        <begin position="126"/>
        <end position="208"/>
    </location>
</feature>
<dbReference type="PROSITE" id="PS50126">
    <property type="entry name" value="S1"/>
    <property type="match status" value="1"/>
</dbReference>
<feature type="region of interest" description="Disordered" evidence="2">
    <location>
        <begin position="707"/>
        <end position="750"/>
    </location>
</feature>
<dbReference type="GeneID" id="103074288"/>
<feature type="compositionally biased region" description="Polar residues" evidence="2">
    <location>
        <begin position="601"/>
        <end position="612"/>
    </location>
</feature>
<keyword evidence="4" id="KW-1185">Reference proteome</keyword>
<dbReference type="STRING" id="118797.A0A340Y6X3"/>
<dbReference type="FunCoup" id="A0A340Y6X3">
    <property type="interactions" value="1648"/>
</dbReference>
<dbReference type="Gene3D" id="1.25.40.10">
    <property type="entry name" value="Tetratricopeptide repeat domain"/>
    <property type="match status" value="1"/>
</dbReference>
<feature type="compositionally biased region" description="Low complexity" evidence="2">
    <location>
        <begin position="476"/>
        <end position="498"/>
    </location>
</feature>
<keyword evidence="1" id="KW-0802">TPR repeat</keyword>
<dbReference type="AlphaFoldDB" id="A0A340Y6X3"/>
<evidence type="ECO:0000256" key="2">
    <source>
        <dbReference type="SAM" id="MobiDB-lite"/>
    </source>
</evidence>
<feature type="repeat" description="TPR" evidence="1">
    <location>
        <begin position="307"/>
        <end position="340"/>
    </location>
</feature>
<protein>
    <submittedName>
        <fullName evidence="5">Tetratricopeptide repeat protein 14</fullName>
    </submittedName>
</protein>
<reference evidence="5" key="1">
    <citation type="submission" date="2025-08" db="UniProtKB">
        <authorList>
            <consortium name="RefSeq"/>
        </authorList>
    </citation>
    <scope>IDENTIFICATION</scope>
</reference>
<evidence type="ECO:0000313" key="4">
    <source>
        <dbReference type="Proteomes" id="UP000265300"/>
    </source>
</evidence>
<organism evidence="4 5">
    <name type="scientific">Lipotes vexillifer</name>
    <name type="common">Yangtze river dolphin</name>
    <dbReference type="NCBI Taxonomy" id="118797"/>
    <lineage>
        <taxon>Eukaryota</taxon>
        <taxon>Metazoa</taxon>
        <taxon>Chordata</taxon>
        <taxon>Craniata</taxon>
        <taxon>Vertebrata</taxon>
        <taxon>Euteleostomi</taxon>
        <taxon>Mammalia</taxon>
        <taxon>Eutheria</taxon>
        <taxon>Laurasiatheria</taxon>
        <taxon>Artiodactyla</taxon>
        <taxon>Whippomorpha</taxon>
        <taxon>Cetacea</taxon>
        <taxon>Odontoceti</taxon>
        <taxon>Lipotidae</taxon>
        <taxon>Lipotes</taxon>
    </lineage>
</organism>
<dbReference type="PANTHER" id="PTHR23184:SF9">
    <property type="entry name" value="TETRATRICOPEPTIDE REPEAT PROTEIN 14"/>
    <property type="match status" value="1"/>
</dbReference>
<dbReference type="Proteomes" id="UP000265300">
    <property type="component" value="Unplaced"/>
</dbReference>
<dbReference type="SUPFAM" id="SSF50249">
    <property type="entry name" value="Nucleic acid-binding proteins"/>
    <property type="match status" value="1"/>
</dbReference>
<dbReference type="CTD" id="151613"/>
<dbReference type="Gene3D" id="2.40.50.140">
    <property type="entry name" value="Nucleic acid-binding proteins"/>
    <property type="match status" value="1"/>
</dbReference>
<evidence type="ECO:0000259" key="3">
    <source>
        <dbReference type="PROSITE" id="PS50126"/>
    </source>
</evidence>
<dbReference type="PROSITE" id="PS50005">
    <property type="entry name" value="TPR"/>
    <property type="match status" value="2"/>
</dbReference>
<feature type="compositionally biased region" description="Basic and acidic residues" evidence="2">
    <location>
        <begin position="713"/>
        <end position="744"/>
    </location>
</feature>